<dbReference type="Proteomes" id="UP000092993">
    <property type="component" value="Unassembled WGS sequence"/>
</dbReference>
<feature type="region of interest" description="Disordered" evidence="1">
    <location>
        <begin position="133"/>
        <end position="198"/>
    </location>
</feature>
<evidence type="ECO:0000313" key="3">
    <source>
        <dbReference type="Proteomes" id="UP000092993"/>
    </source>
</evidence>
<keyword evidence="3" id="KW-1185">Reference proteome</keyword>
<sequence length="245" mass="26338">MKLKGVFDTVLSTAVGLRQLAAQQSYGNACPTTPLWYSLMKAIGMASFEGAHILSEVPSILPRMSPCEASEQHKFDGIATMLTTPSYARQAAMSSLIAPKFAIQSATLSLLMPVLASQGATSRWNIAGGSNELDAASQQVESHSEEDQVKSSAHDSDVDISVDGKLSVEESDDNVSMEDESSAGESDEDISVDDESSTNDLQEMIYVYDESESTSESSIALSIRIPFGAHMLPRTGRRYSPILQC</sequence>
<gene>
    <name evidence="2" type="ORF">A0H81_08672</name>
</gene>
<accession>A0A1C7M5E5</accession>
<reference evidence="2 3" key="1">
    <citation type="submission" date="2016-03" db="EMBL/GenBank/DDBJ databases">
        <title>Whole genome sequencing of Grifola frondosa 9006-11.</title>
        <authorList>
            <person name="Min B."/>
            <person name="Park H."/>
            <person name="Kim J.-G."/>
            <person name="Cho H."/>
            <person name="Oh Y.-L."/>
            <person name="Kong W.-S."/>
            <person name="Choi I.-G."/>
        </authorList>
    </citation>
    <scope>NUCLEOTIDE SEQUENCE [LARGE SCALE GENOMIC DNA]</scope>
    <source>
        <strain evidence="2 3">9006-11</strain>
    </source>
</reference>
<dbReference type="EMBL" id="LUGG01000011">
    <property type="protein sequence ID" value="OBZ71579.1"/>
    <property type="molecule type" value="Genomic_DNA"/>
</dbReference>
<organism evidence="2 3">
    <name type="scientific">Grifola frondosa</name>
    <name type="common">Maitake</name>
    <name type="synonym">Polyporus frondosus</name>
    <dbReference type="NCBI Taxonomy" id="5627"/>
    <lineage>
        <taxon>Eukaryota</taxon>
        <taxon>Fungi</taxon>
        <taxon>Dikarya</taxon>
        <taxon>Basidiomycota</taxon>
        <taxon>Agaricomycotina</taxon>
        <taxon>Agaricomycetes</taxon>
        <taxon>Polyporales</taxon>
        <taxon>Grifolaceae</taxon>
        <taxon>Grifola</taxon>
    </lineage>
</organism>
<feature type="compositionally biased region" description="Acidic residues" evidence="1">
    <location>
        <begin position="169"/>
        <end position="197"/>
    </location>
</feature>
<dbReference type="AlphaFoldDB" id="A0A1C7M5E5"/>
<evidence type="ECO:0000256" key="1">
    <source>
        <dbReference type="SAM" id="MobiDB-lite"/>
    </source>
</evidence>
<evidence type="ECO:0000313" key="2">
    <source>
        <dbReference type="EMBL" id="OBZ71579.1"/>
    </source>
</evidence>
<name>A0A1C7M5E5_GRIFR</name>
<feature type="compositionally biased region" description="Basic and acidic residues" evidence="1">
    <location>
        <begin position="142"/>
        <end position="157"/>
    </location>
</feature>
<comment type="caution">
    <text evidence="2">The sequence shown here is derived from an EMBL/GenBank/DDBJ whole genome shotgun (WGS) entry which is preliminary data.</text>
</comment>
<proteinExistence type="predicted"/>
<protein>
    <submittedName>
        <fullName evidence="2">Uncharacterized protein</fullName>
    </submittedName>
</protein>